<dbReference type="RefSeq" id="WP_272779778.1">
    <property type="nucleotide sequence ID" value="NZ_JAQQLI010000056.1"/>
</dbReference>
<dbReference type="EMBL" id="JAQQLI010000056">
    <property type="protein sequence ID" value="MDC7788947.1"/>
    <property type="molecule type" value="Genomic_DNA"/>
</dbReference>
<dbReference type="InterPro" id="IPR011990">
    <property type="entry name" value="TPR-like_helical_dom_sf"/>
</dbReference>
<reference evidence="1" key="2">
    <citation type="submission" date="2023-02" db="EMBL/GenBank/DDBJ databases">
        <authorList>
            <person name="Rayyan A."/>
            <person name="Meyer T."/>
            <person name="Kyndt J.A."/>
        </authorList>
    </citation>
    <scope>NUCLEOTIDE SEQUENCE</scope>
    <source>
        <strain evidence="1">DSM 9987</strain>
    </source>
</reference>
<dbReference type="Gene3D" id="1.25.40.10">
    <property type="entry name" value="Tetratricopeptide repeat domain"/>
    <property type="match status" value="2"/>
</dbReference>
<gene>
    <name evidence="1" type="ORF">PQJ73_24970</name>
</gene>
<name>A0ABT5JHE5_RHOTP</name>
<proteinExistence type="predicted"/>
<protein>
    <recommendedName>
        <fullName evidence="3">Tetratricopeptide repeat protein</fullName>
    </recommendedName>
</protein>
<evidence type="ECO:0000313" key="1">
    <source>
        <dbReference type="EMBL" id="MDC7788947.1"/>
    </source>
</evidence>
<evidence type="ECO:0000313" key="2">
    <source>
        <dbReference type="Proteomes" id="UP001165652"/>
    </source>
</evidence>
<organism evidence="1 2">
    <name type="scientific">Rhodoplanes tepidamans</name>
    <name type="common">Rhodoplanes cryptolactis</name>
    <dbReference type="NCBI Taxonomy" id="200616"/>
    <lineage>
        <taxon>Bacteria</taxon>
        <taxon>Pseudomonadati</taxon>
        <taxon>Pseudomonadota</taxon>
        <taxon>Alphaproteobacteria</taxon>
        <taxon>Hyphomicrobiales</taxon>
        <taxon>Nitrobacteraceae</taxon>
        <taxon>Rhodoplanes</taxon>
    </lineage>
</organism>
<reference evidence="1" key="1">
    <citation type="journal article" date="2023" name="Microbiol Resour">
        <title>Genome Sequences of Rhodoplanes serenus and Two Thermotolerant Strains, Rhodoplanes tepidamans and 'Rhodoplanes cryptolactis,' Further Refine the Genus.</title>
        <authorList>
            <person name="Rayyan A.A."/>
            <person name="Kyndt J.A."/>
        </authorList>
    </citation>
    <scope>NUCLEOTIDE SEQUENCE</scope>
    <source>
        <strain evidence="1">DSM 9987</strain>
    </source>
</reference>
<evidence type="ECO:0008006" key="3">
    <source>
        <dbReference type="Google" id="ProtNLM"/>
    </source>
</evidence>
<dbReference type="Proteomes" id="UP001165652">
    <property type="component" value="Unassembled WGS sequence"/>
</dbReference>
<sequence length="273" mass="28214">MAYAVTDPAEAARRAVAGHFAARLRGAADPVPVLIDWAGALAARAGDLAGAAARHLLAEADVKLAAAGAVAPLPADGLIVWAEVTAALARRAETPAEADRLWRLAAERFSEAARRQPGRGDALVAWAGRLVARAAAAGDPEEAAPLHAEADDVFAQALRVAPGDYDALCDRAAALIAWAAITDDLDESDALLDRAETVCRAALTIAPTETYTLACIAALRGRTEDCREALEAAALAATLPPPEHLAGDEDLAAVRGEPWFRALLGPRPTAGAH</sequence>
<keyword evidence="2" id="KW-1185">Reference proteome</keyword>
<dbReference type="SUPFAM" id="SSF48452">
    <property type="entry name" value="TPR-like"/>
    <property type="match status" value="1"/>
</dbReference>
<accession>A0ABT5JHE5</accession>
<comment type="caution">
    <text evidence="1">The sequence shown here is derived from an EMBL/GenBank/DDBJ whole genome shotgun (WGS) entry which is preliminary data.</text>
</comment>